<dbReference type="Proteomes" id="UP000202962">
    <property type="component" value="Segment"/>
</dbReference>
<dbReference type="EMBL" id="KR011718">
    <property type="protein sequence ID" value="AKR17495.1"/>
    <property type="molecule type" value="Genomic_DNA"/>
</dbReference>
<dbReference type="RefSeq" id="YP_009249872.1">
    <property type="nucleotide sequence ID" value="NC_029996.1"/>
</dbReference>
<keyword evidence="3" id="KW-1185">Reference proteome</keyword>
<organism evidence="2 3">
    <name type="scientific">Mocis latipes granulovirus</name>
    <dbReference type="NCBI Taxonomy" id="2072024"/>
    <lineage>
        <taxon>Viruses</taxon>
        <taxon>Viruses incertae sedis</taxon>
        <taxon>Naldaviricetes</taxon>
        <taxon>Lefavirales</taxon>
        <taxon>Baculoviridae</taxon>
        <taxon>Betabaculovirus</taxon>
        <taxon>Betabaculovirus molatipedis</taxon>
    </lineage>
</organism>
<evidence type="ECO:0000313" key="3">
    <source>
        <dbReference type="Proteomes" id="UP000202962"/>
    </source>
</evidence>
<keyword evidence="1" id="KW-0175">Coiled coil</keyword>
<dbReference type="KEGG" id="vg:27429751"/>
<dbReference type="GeneID" id="27429751"/>
<proteinExistence type="predicted"/>
<dbReference type="OrthoDB" id="23782at10239"/>
<sequence length="151" mass="18023">MEGQQYYNYMAHQINMMQKDAAITKQAIDNLMLLQQQDNAKINNLKKSVEEKTAENTKLDEMYKDIVVSLVEQVKIQQDDIANERKLNKSLKSTLQKFRGKSKKLCEQSYCMEKMRRTIDHQFDQIQKMKRFIKNTYDDLDDICYDAKKYM</sequence>
<name>A0A161C748_9BBAC</name>
<evidence type="ECO:0000256" key="1">
    <source>
        <dbReference type="SAM" id="Coils"/>
    </source>
</evidence>
<evidence type="ECO:0000313" key="2">
    <source>
        <dbReference type="EMBL" id="AKR17495.1"/>
    </source>
</evidence>
<feature type="coiled-coil region" evidence="1">
    <location>
        <begin position="35"/>
        <end position="62"/>
    </location>
</feature>
<protein>
    <submittedName>
        <fullName evidence="2">Uncharacterized protein</fullName>
    </submittedName>
</protein>
<reference evidence="2 3" key="1">
    <citation type="submission" date="2015-03" db="EMBL/GenBank/DDBJ databases">
        <title>The complete genome sequence of Mocis sp. granulovirus.</title>
        <authorList>
            <person name="Ardisson-Araujo D.M.P."/>
            <person name="Melo F.L."/>
            <person name="Sosa-Gomez D.R."/>
            <person name="Ribeiro B.M."/>
        </authorList>
    </citation>
    <scope>NUCLEOTIDE SEQUENCE [LARGE SCALE GENOMIC DNA]</scope>
    <source>
        <strain evidence="2">Southern Brazil</strain>
    </source>
</reference>
<accession>A0A161C748</accession>